<feature type="transmembrane region" description="Helical" evidence="1">
    <location>
        <begin position="43"/>
        <end position="62"/>
    </location>
</feature>
<feature type="transmembrane region" description="Helical" evidence="1">
    <location>
        <begin position="108"/>
        <end position="128"/>
    </location>
</feature>
<reference evidence="3" key="1">
    <citation type="journal article" date="2023" name="Int. J. Syst. Evol. Microbiol.">
        <title>Claveliimonas bilis gen. nov., sp. nov., deoxycholic acid-producing bacteria isolated from human faeces, and reclassification of Sellimonas monacensis Zenner et al. 2021 as Claveliimonas monacensis comb. nov.</title>
        <authorList>
            <person name="Hisatomi A."/>
            <person name="Kastawa N.W.E.P.G."/>
            <person name="Song I."/>
            <person name="Ohkuma M."/>
            <person name="Fukiya S."/>
            <person name="Sakamoto M."/>
        </authorList>
    </citation>
    <scope>NUCLEOTIDE SEQUENCE [LARGE SCALE GENOMIC DNA]</scope>
    <source>
        <strain evidence="3">12BBH14</strain>
    </source>
</reference>
<keyword evidence="3" id="KW-1185">Reference proteome</keyword>
<sequence>MLLFLQILFGVLAAGTGIGLIVDIGKNRMDELKNATGKQWASGFAVGIIANFLDTLGCGSYAPSTFMYKLFNQIDDINIPGTLNVGDTFPVIFEAFIFTASVDVDPMFLLIMYVCAAVGSFGFATIVTKWPRNKIRWALGVIMIPLAIIMLCKNTGWGPFGIVGTATTLTGWQLIVAAGLNILWGALMDIGFGLYAPCMATCLLLGVDATAAFPVFMGSCACLMPACSIEFIKTKRYDVPHTVGNAIGGCIGVFIAWKLVTSLPMFWLINLVCVVLLWTSYTLISAAVKDKKAGVA</sequence>
<dbReference type="PANTHER" id="PTHR43483:SF3">
    <property type="entry name" value="MEMBRANE TRANSPORTER PROTEIN HI_0806-RELATED"/>
    <property type="match status" value="1"/>
</dbReference>
<feature type="transmembrane region" description="Helical" evidence="1">
    <location>
        <begin position="266"/>
        <end position="288"/>
    </location>
</feature>
<feature type="transmembrane region" description="Helical" evidence="1">
    <location>
        <begin position="135"/>
        <end position="151"/>
    </location>
</feature>
<evidence type="ECO:0000313" key="2">
    <source>
        <dbReference type="EMBL" id="BDZ76578.1"/>
    </source>
</evidence>
<feature type="transmembrane region" description="Helical" evidence="1">
    <location>
        <begin position="157"/>
        <end position="175"/>
    </location>
</feature>
<evidence type="ECO:0000256" key="1">
    <source>
        <dbReference type="SAM" id="Phobius"/>
    </source>
</evidence>
<name>A0ABM8I792_9FIRM</name>
<keyword evidence="1" id="KW-1133">Transmembrane helix</keyword>
<dbReference type="Proteomes" id="UP001305815">
    <property type="component" value="Chromosome"/>
</dbReference>
<proteinExistence type="predicted"/>
<accession>A0ABM8I792</accession>
<keyword evidence="1" id="KW-0472">Membrane</keyword>
<dbReference type="EMBL" id="AP027742">
    <property type="protein sequence ID" value="BDZ76578.1"/>
    <property type="molecule type" value="Genomic_DNA"/>
</dbReference>
<organism evidence="2 3">
    <name type="scientific">Claveliimonas bilis</name>
    <dbReference type="NCBI Taxonomy" id="3028070"/>
    <lineage>
        <taxon>Bacteria</taxon>
        <taxon>Bacillati</taxon>
        <taxon>Bacillota</taxon>
        <taxon>Clostridia</taxon>
        <taxon>Lachnospirales</taxon>
        <taxon>Lachnospiraceae</taxon>
        <taxon>Claveliimonas</taxon>
    </lineage>
</organism>
<dbReference type="PANTHER" id="PTHR43483">
    <property type="entry name" value="MEMBRANE TRANSPORTER PROTEIN HI_0806-RELATED"/>
    <property type="match status" value="1"/>
</dbReference>
<gene>
    <name evidence="2" type="ORF">Lac1_07610</name>
</gene>
<evidence type="ECO:0000313" key="3">
    <source>
        <dbReference type="Proteomes" id="UP001305815"/>
    </source>
</evidence>
<keyword evidence="1 2" id="KW-0812">Transmembrane</keyword>
<feature type="transmembrane region" description="Helical" evidence="1">
    <location>
        <begin position="243"/>
        <end position="260"/>
    </location>
</feature>
<dbReference type="RefSeq" id="WP_316266265.1">
    <property type="nucleotide sequence ID" value="NZ_AP027742.1"/>
</dbReference>
<protein>
    <submittedName>
        <fullName evidence="2">UPF0721 transmembrane protein</fullName>
    </submittedName>
</protein>
<feature type="transmembrane region" description="Helical" evidence="1">
    <location>
        <begin position="182"/>
        <end position="206"/>
    </location>
</feature>